<keyword evidence="1" id="KW-0472">Membrane</keyword>
<organism evidence="2">
    <name type="scientific">marine sediment metagenome</name>
    <dbReference type="NCBI Taxonomy" id="412755"/>
    <lineage>
        <taxon>unclassified sequences</taxon>
        <taxon>metagenomes</taxon>
        <taxon>ecological metagenomes</taxon>
    </lineage>
</organism>
<dbReference type="EMBL" id="BART01015216">
    <property type="protein sequence ID" value="GAG81647.1"/>
    <property type="molecule type" value="Genomic_DNA"/>
</dbReference>
<feature type="transmembrane region" description="Helical" evidence="1">
    <location>
        <begin position="65"/>
        <end position="85"/>
    </location>
</feature>
<feature type="transmembrane region" description="Helical" evidence="1">
    <location>
        <begin position="132"/>
        <end position="153"/>
    </location>
</feature>
<name>X1BKC5_9ZZZZ</name>
<keyword evidence="1" id="KW-1133">Transmembrane helix</keyword>
<evidence type="ECO:0000256" key="1">
    <source>
        <dbReference type="SAM" id="Phobius"/>
    </source>
</evidence>
<reference evidence="2" key="1">
    <citation type="journal article" date="2014" name="Front. Microbiol.">
        <title>High frequency of phylogenetically diverse reductive dehalogenase-homologous genes in deep subseafloor sedimentary metagenomes.</title>
        <authorList>
            <person name="Kawai M."/>
            <person name="Futagami T."/>
            <person name="Toyoda A."/>
            <person name="Takaki Y."/>
            <person name="Nishi S."/>
            <person name="Hori S."/>
            <person name="Arai W."/>
            <person name="Tsubouchi T."/>
            <person name="Morono Y."/>
            <person name="Uchiyama I."/>
            <person name="Ito T."/>
            <person name="Fujiyama A."/>
            <person name="Inagaki F."/>
            <person name="Takami H."/>
        </authorList>
    </citation>
    <scope>NUCLEOTIDE SEQUENCE</scope>
    <source>
        <strain evidence="2">Expedition CK06-06</strain>
    </source>
</reference>
<accession>X1BKC5</accession>
<feature type="non-terminal residue" evidence="2">
    <location>
        <position position="1"/>
    </location>
</feature>
<sequence>YVVPLAIALWLLAFTDFLFTEKRKLILLVFAIIGIIFEFTFFTLLFINPDLIGNLNPPVDVSYNFFIMIFLLIFILIVVISGCLVIKTNGTFPTSIPISLAEFEIFLVKSFISKKAPILRPPPNGWSVQMNVYFSSVIAVTFIFGQIVASLLNNIWYQEVFLILGTIIAYAVAFIIYFSFTTVGRRGYLFLSLAQPVTTISKKYYDLIIQYLNNSSS</sequence>
<feature type="transmembrane region" description="Helical" evidence="1">
    <location>
        <begin position="160"/>
        <end position="180"/>
    </location>
</feature>
<dbReference type="AlphaFoldDB" id="X1BKC5"/>
<proteinExistence type="predicted"/>
<comment type="caution">
    <text evidence="2">The sequence shown here is derived from an EMBL/GenBank/DDBJ whole genome shotgun (WGS) entry which is preliminary data.</text>
</comment>
<evidence type="ECO:0000313" key="2">
    <source>
        <dbReference type="EMBL" id="GAG81647.1"/>
    </source>
</evidence>
<protein>
    <submittedName>
        <fullName evidence="2">Uncharacterized protein</fullName>
    </submittedName>
</protein>
<gene>
    <name evidence="2" type="ORF">S01H4_29616</name>
</gene>
<keyword evidence="1" id="KW-0812">Transmembrane</keyword>
<feature type="transmembrane region" description="Helical" evidence="1">
    <location>
        <begin position="25"/>
        <end position="45"/>
    </location>
</feature>